<dbReference type="EMBL" id="BGZK01001402">
    <property type="protein sequence ID" value="GBP79143.1"/>
    <property type="molecule type" value="Genomic_DNA"/>
</dbReference>
<name>A0A4C1YVZ0_EUMVA</name>
<dbReference type="AlphaFoldDB" id="A0A4C1YVZ0"/>
<reference evidence="2 3" key="1">
    <citation type="journal article" date="2019" name="Commun. Biol.">
        <title>The bagworm genome reveals a unique fibroin gene that provides high tensile strength.</title>
        <authorList>
            <person name="Kono N."/>
            <person name="Nakamura H."/>
            <person name="Ohtoshi R."/>
            <person name="Tomita M."/>
            <person name="Numata K."/>
            <person name="Arakawa K."/>
        </authorList>
    </citation>
    <scope>NUCLEOTIDE SEQUENCE [LARGE SCALE GENOMIC DNA]</scope>
</reference>
<accession>A0A4C1YVZ0</accession>
<evidence type="ECO:0000313" key="3">
    <source>
        <dbReference type="Proteomes" id="UP000299102"/>
    </source>
</evidence>
<protein>
    <submittedName>
        <fullName evidence="2">Uncharacterized protein</fullName>
    </submittedName>
</protein>
<sequence length="232" mass="25007">MRSRQVEGGIRLDSWCSTRVGGRRSSSCTRSRPPVVGRWWTPTGSRRHASVTRVGVDLTERACRPLIRLSKHRTTAARAVRVSELRPLSSSFFNLRSSSFNLQSGAYAGPPVGARVIAHALAAGWGGTGLRSGGCRGRGGGHGSAMHASASRCPLLLAPALVWVVFPIGEEPPKHRFTIRIIVPTMSGQAPRRLQRGRRAASDTSASGKRRGRPYQCTLHVRGGRGAEPPSF</sequence>
<organism evidence="2 3">
    <name type="scientific">Eumeta variegata</name>
    <name type="common">Bagworm moth</name>
    <name type="synonym">Eumeta japonica</name>
    <dbReference type="NCBI Taxonomy" id="151549"/>
    <lineage>
        <taxon>Eukaryota</taxon>
        <taxon>Metazoa</taxon>
        <taxon>Ecdysozoa</taxon>
        <taxon>Arthropoda</taxon>
        <taxon>Hexapoda</taxon>
        <taxon>Insecta</taxon>
        <taxon>Pterygota</taxon>
        <taxon>Neoptera</taxon>
        <taxon>Endopterygota</taxon>
        <taxon>Lepidoptera</taxon>
        <taxon>Glossata</taxon>
        <taxon>Ditrysia</taxon>
        <taxon>Tineoidea</taxon>
        <taxon>Psychidae</taxon>
        <taxon>Oiketicinae</taxon>
        <taxon>Eumeta</taxon>
    </lineage>
</organism>
<dbReference type="Proteomes" id="UP000299102">
    <property type="component" value="Unassembled WGS sequence"/>
</dbReference>
<evidence type="ECO:0000256" key="1">
    <source>
        <dbReference type="SAM" id="MobiDB-lite"/>
    </source>
</evidence>
<evidence type="ECO:0000313" key="2">
    <source>
        <dbReference type="EMBL" id="GBP79143.1"/>
    </source>
</evidence>
<keyword evidence="3" id="KW-1185">Reference proteome</keyword>
<feature type="region of interest" description="Disordered" evidence="1">
    <location>
        <begin position="188"/>
        <end position="215"/>
    </location>
</feature>
<gene>
    <name evidence="2" type="ORF">EVAR_100105_1</name>
</gene>
<proteinExistence type="predicted"/>
<comment type="caution">
    <text evidence="2">The sequence shown here is derived from an EMBL/GenBank/DDBJ whole genome shotgun (WGS) entry which is preliminary data.</text>
</comment>